<dbReference type="OrthoDB" id="8781266at2"/>
<evidence type="ECO:0000313" key="1">
    <source>
        <dbReference type="EMBL" id="KAA5606434.1"/>
    </source>
</evidence>
<reference evidence="1 2" key="1">
    <citation type="submission" date="2019-09" db="EMBL/GenBank/DDBJ databases">
        <title>Genome sequence of Roseospira marina, one of the more divergent members of the non-sulfur purple photosynthetic bacterial family, the Rhodospirillaceae.</title>
        <authorList>
            <person name="Meyer T."/>
            <person name="Kyndt J."/>
        </authorList>
    </citation>
    <scope>NUCLEOTIDE SEQUENCE [LARGE SCALE GENOMIC DNA]</scope>
    <source>
        <strain evidence="1 2">DSM 15113</strain>
    </source>
</reference>
<sequence>MPDVPIPDEARAAALAAVTARFAASTDGVLEQIAADYGLTPREVAACLPPEVGPTVSGALFEAILHDVAEWGVVLFLVHTPDLILECSGAVPKGVVAQGYFNLFGDGPIGGHLRHGRCAAIQFMSRPVMGRMSHAIVFFNAEGGVMFKLFVGRDDHHALKADQVERFLALRDRLSREEAAHVAS</sequence>
<gene>
    <name evidence="1" type="primary">hutX</name>
    <name evidence="1" type="ORF">F1188_06080</name>
</gene>
<protein>
    <submittedName>
        <fullName evidence="1">Heme utilization cystosolic carrier protein HutX</fullName>
    </submittedName>
</protein>
<dbReference type="Pfam" id="PF06228">
    <property type="entry name" value="ChuX_HutX"/>
    <property type="match status" value="1"/>
</dbReference>
<keyword evidence="2" id="KW-1185">Reference proteome</keyword>
<name>A0A5M6IDS0_9PROT</name>
<dbReference type="Proteomes" id="UP000324065">
    <property type="component" value="Unassembled WGS sequence"/>
</dbReference>
<dbReference type="PIRSF" id="PIRSF030840">
    <property type="entry name" value="DUF1008"/>
    <property type="match status" value="1"/>
</dbReference>
<accession>A0A5M6IDS0</accession>
<dbReference type="SUPFAM" id="SSF144064">
    <property type="entry name" value="Heme iron utilization protein-like"/>
    <property type="match status" value="1"/>
</dbReference>
<organism evidence="1 2">
    <name type="scientific">Roseospira marina</name>
    <dbReference type="NCBI Taxonomy" id="140057"/>
    <lineage>
        <taxon>Bacteria</taxon>
        <taxon>Pseudomonadati</taxon>
        <taxon>Pseudomonadota</taxon>
        <taxon>Alphaproteobacteria</taxon>
        <taxon>Rhodospirillales</taxon>
        <taxon>Rhodospirillaceae</taxon>
        <taxon>Roseospira</taxon>
    </lineage>
</organism>
<proteinExistence type="predicted"/>
<dbReference type="CDD" id="cd16829">
    <property type="entry name" value="ChuX_HutX-like"/>
    <property type="match status" value="1"/>
</dbReference>
<dbReference type="EMBL" id="VWPJ01000004">
    <property type="protein sequence ID" value="KAA5606434.1"/>
    <property type="molecule type" value="Genomic_DNA"/>
</dbReference>
<dbReference type="AlphaFoldDB" id="A0A5M6IDS0"/>
<comment type="caution">
    <text evidence="1">The sequence shown here is derived from an EMBL/GenBank/DDBJ whole genome shotgun (WGS) entry which is preliminary data.</text>
</comment>
<dbReference type="InterPro" id="IPR010413">
    <property type="entry name" value="HutX-like"/>
</dbReference>
<dbReference type="RefSeq" id="WP_150061503.1">
    <property type="nucleotide sequence ID" value="NZ_JACHII010000006.1"/>
</dbReference>
<evidence type="ECO:0000313" key="2">
    <source>
        <dbReference type="Proteomes" id="UP000324065"/>
    </source>
</evidence>
<dbReference type="InterPro" id="IPR053733">
    <property type="entry name" value="Heme_Transport_Util_sf"/>
</dbReference>
<dbReference type="NCBIfam" id="TIGR04108">
    <property type="entry name" value="HutX"/>
    <property type="match status" value="1"/>
</dbReference>
<dbReference type="Gene3D" id="3.40.1570.10">
    <property type="entry name" value="HemS/ChuS/ChuX like domains"/>
    <property type="match status" value="1"/>
</dbReference>